<proteinExistence type="inferred from homology"/>
<gene>
    <name evidence="10" type="ORF">B9N49_09140</name>
</gene>
<dbReference type="Proteomes" id="UP000215413">
    <property type="component" value="Unassembled WGS sequence"/>
</dbReference>
<evidence type="ECO:0000313" key="11">
    <source>
        <dbReference type="Proteomes" id="UP000215413"/>
    </source>
</evidence>
<evidence type="ECO:0000256" key="6">
    <source>
        <dbReference type="ARBA" id="ARBA00023004"/>
    </source>
</evidence>
<dbReference type="Pfam" id="PF00266">
    <property type="entry name" value="Aminotran_5"/>
    <property type="match status" value="1"/>
</dbReference>
<dbReference type="GO" id="GO:0031071">
    <property type="term" value="F:cysteine desulfurase activity"/>
    <property type="evidence" value="ECO:0007669"/>
    <property type="project" value="UniProtKB-EC"/>
</dbReference>
<sequence>MIYLDYAATSLKRVELIEYIMNNMMDFDANADSIHKMGRLAKKTLENSRHEIAKFLNTSDDRIVFTSGASESNNYIINNFSDENYDIITSQIEHPSILNPLDHNKSNVILIDAQQNGVVDCDEIIRNITPNTKLIILQHVNNETGVIQPVKKLGEYLKDTEIWYHIDATQSVGHVDVDVEDLHCDSLSFSGHKLGGLNGFGVLYIRKDLDNLIYAGEQENYRRGGTSFVMGAYTLEKSLLKSVEEREYIANLKKIFIENIHFDYEINGNVDNSASHILNLYIPFEKNDFLLTYLDMHGVCVSAGSACSAGSITNSHVIENMYDGQRAEHSVRFSFGFKNTEEEILKAVNVLNDLYEKGKYNG</sequence>
<organism evidence="10 11">
    <name type="scientific">Finegoldia magna</name>
    <name type="common">Peptostreptococcus magnus</name>
    <dbReference type="NCBI Taxonomy" id="1260"/>
    <lineage>
        <taxon>Bacteria</taxon>
        <taxon>Bacillati</taxon>
        <taxon>Bacillota</taxon>
        <taxon>Tissierellia</taxon>
        <taxon>Tissierellales</taxon>
        <taxon>Peptoniphilaceae</taxon>
        <taxon>Finegoldia</taxon>
    </lineage>
</organism>
<keyword evidence="6" id="KW-0408">Iron</keyword>
<evidence type="ECO:0000256" key="3">
    <source>
        <dbReference type="ARBA" id="ARBA00022679"/>
    </source>
</evidence>
<keyword evidence="7" id="KW-0411">Iron-sulfur</keyword>
<dbReference type="InterPro" id="IPR000192">
    <property type="entry name" value="Aminotrans_V_dom"/>
</dbReference>
<keyword evidence="3 10" id="KW-0808">Transferase</keyword>
<dbReference type="Gene3D" id="3.40.640.10">
    <property type="entry name" value="Type I PLP-dependent aspartate aminotransferase-like (Major domain)"/>
    <property type="match status" value="1"/>
</dbReference>
<dbReference type="InterPro" id="IPR015424">
    <property type="entry name" value="PyrdxlP-dep_Trfase"/>
</dbReference>
<keyword evidence="5" id="KW-0663">Pyridoxal phosphate</keyword>
<evidence type="ECO:0000256" key="7">
    <source>
        <dbReference type="ARBA" id="ARBA00023014"/>
    </source>
</evidence>
<evidence type="ECO:0000313" key="10">
    <source>
        <dbReference type="EMBL" id="OXZ26388.1"/>
    </source>
</evidence>
<dbReference type="PIRSF" id="PIRSF005572">
    <property type="entry name" value="NifS"/>
    <property type="match status" value="1"/>
</dbReference>
<dbReference type="SUPFAM" id="SSF53383">
    <property type="entry name" value="PLP-dependent transferases"/>
    <property type="match status" value="1"/>
</dbReference>
<dbReference type="Gene3D" id="1.10.260.50">
    <property type="match status" value="1"/>
</dbReference>
<comment type="catalytic activity">
    <reaction evidence="8">
        <text>(sulfur carrier)-H + L-cysteine = (sulfur carrier)-SH + L-alanine</text>
        <dbReference type="Rhea" id="RHEA:43892"/>
        <dbReference type="Rhea" id="RHEA-COMP:14737"/>
        <dbReference type="Rhea" id="RHEA-COMP:14739"/>
        <dbReference type="ChEBI" id="CHEBI:29917"/>
        <dbReference type="ChEBI" id="CHEBI:35235"/>
        <dbReference type="ChEBI" id="CHEBI:57972"/>
        <dbReference type="ChEBI" id="CHEBI:64428"/>
        <dbReference type="EC" id="2.8.1.7"/>
    </reaction>
</comment>
<protein>
    <submittedName>
        <fullName evidence="10">Aminotransferase</fullName>
    </submittedName>
</protein>
<evidence type="ECO:0000256" key="2">
    <source>
        <dbReference type="ARBA" id="ARBA00006490"/>
    </source>
</evidence>
<dbReference type="Gene3D" id="3.90.1150.10">
    <property type="entry name" value="Aspartate Aminotransferase, domain 1"/>
    <property type="match status" value="1"/>
</dbReference>
<reference evidence="11" key="1">
    <citation type="submission" date="2017-04" db="EMBL/GenBank/DDBJ databases">
        <title>Finegoldia magna isolated from orthopedic joint implant-associated infections.</title>
        <authorList>
            <person name="Bjorklund S."/>
            <person name="Bruggemann H."/>
            <person name="Jensen A."/>
            <person name="Hellmark B."/>
            <person name="Soderquist B."/>
        </authorList>
    </citation>
    <scope>NUCLEOTIDE SEQUENCE [LARGE SCALE GENOMIC DNA]</scope>
    <source>
        <strain evidence="11">CCUG 54800</strain>
    </source>
</reference>
<evidence type="ECO:0000256" key="4">
    <source>
        <dbReference type="ARBA" id="ARBA00022723"/>
    </source>
</evidence>
<evidence type="ECO:0000256" key="5">
    <source>
        <dbReference type="ARBA" id="ARBA00022898"/>
    </source>
</evidence>
<name>A0A233V1Y5_FINMA</name>
<feature type="domain" description="Aminotransferase class V" evidence="9">
    <location>
        <begin position="2"/>
        <end position="344"/>
    </location>
</feature>
<dbReference type="PANTHER" id="PTHR11601:SF34">
    <property type="entry name" value="CYSTEINE DESULFURASE"/>
    <property type="match status" value="1"/>
</dbReference>
<evidence type="ECO:0000256" key="1">
    <source>
        <dbReference type="ARBA" id="ARBA00001933"/>
    </source>
</evidence>
<dbReference type="GO" id="GO:0051536">
    <property type="term" value="F:iron-sulfur cluster binding"/>
    <property type="evidence" value="ECO:0007669"/>
    <property type="project" value="UniProtKB-KW"/>
</dbReference>
<dbReference type="InterPro" id="IPR015421">
    <property type="entry name" value="PyrdxlP-dep_Trfase_major"/>
</dbReference>
<dbReference type="AlphaFoldDB" id="A0A233V1Y5"/>
<comment type="cofactor">
    <cofactor evidence="1">
        <name>pyridoxal 5'-phosphate</name>
        <dbReference type="ChEBI" id="CHEBI:597326"/>
    </cofactor>
</comment>
<dbReference type="InterPro" id="IPR016454">
    <property type="entry name" value="Cysteine_dSase"/>
</dbReference>
<comment type="caution">
    <text evidence="10">The sequence shown here is derived from an EMBL/GenBank/DDBJ whole genome shotgun (WGS) entry which is preliminary data.</text>
</comment>
<keyword evidence="4" id="KW-0479">Metal-binding</keyword>
<dbReference type="EMBL" id="NDYC01000048">
    <property type="protein sequence ID" value="OXZ26388.1"/>
    <property type="molecule type" value="Genomic_DNA"/>
</dbReference>
<dbReference type="InterPro" id="IPR015422">
    <property type="entry name" value="PyrdxlP-dep_Trfase_small"/>
</dbReference>
<dbReference type="PANTHER" id="PTHR11601">
    <property type="entry name" value="CYSTEINE DESULFURYLASE FAMILY MEMBER"/>
    <property type="match status" value="1"/>
</dbReference>
<dbReference type="GO" id="GO:0046872">
    <property type="term" value="F:metal ion binding"/>
    <property type="evidence" value="ECO:0007669"/>
    <property type="project" value="UniProtKB-KW"/>
</dbReference>
<accession>A0A233V1Y5</accession>
<keyword evidence="10" id="KW-0032">Aminotransferase</keyword>
<evidence type="ECO:0000256" key="8">
    <source>
        <dbReference type="ARBA" id="ARBA00050776"/>
    </source>
</evidence>
<comment type="similarity">
    <text evidence="2">Belongs to the class-V pyridoxal-phosphate-dependent aminotransferase family. NifS/IscS subfamily.</text>
</comment>
<evidence type="ECO:0000259" key="9">
    <source>
        <dbReference type="Pfam" id="PF00266"/>
    </source>
</evidence>
<dbReference type="GO" id="GO:0008483">
    <property type="term" value="F:transaminase activity"/>
    <property type="evidence" value="ECO:0007669"/>
    <property type="project" value="UniProtKB-KW"/>
</dbReference>
<dbReference type="RefSeq" id="WP_094206450.1">
    <property type="nucleotide sequence ID" value="NZ_NDYC01000048.1"/>
</dbReference>